<geneLocation type="plasmid" evidence="2 3">
    <name>pDATS01</name>
</geneLocation>
<sequence length="65" mass="7280">MFVDILLWITTVQVLAGTGLGLLCAFLIWRGPREGSPDQSFQTALNRHTAGHTEHQWNLTSTRTD</sequence>
<dbReference type="EMBL" id="CP115166">
    <property type="protein sequence ID" value="WDA60352.1"/>
    <property type="molecule type" value="Genomic_DNA"/>
</dbReference>
<keyword evidence="2" id="KW-0614">Plasmid</keyword>
<dbReference type="Proteomes" id="UP001217044">
    <property type="component" value="Plasmid pDATS01"/>
</dbReference>
<organism evidence="2 3">
    <name type="scientific">Deinococcus aquaticus</name>
    <dbReference type="NCBI Taxonomy" id="328692"/>
    <lineage>
        <taxon>Bacteria</taxon>
        <taxon>Thermotogati</taxon>
        <taxon>Deinococcota</taxon>
        <taxon>Deinococci</taxon>
        <taxon>Deinococcales</taxon>
        <taxon>Deinococcaceae</taxon>
        <taxon>Deinococcus</taxon>
    </lineage>
</organism>
<protein>
    <submittedName>
        <fullName evidence="2">Uncharacterized protein</fullName>
    </submittedName>
</protein>
<proteinExistence type="predicted"/>
<name>A0ABY7V841_9DEIO</name>
<keyword evidence="1" id="KW-0472">Membrane</keyword>
<keyword evidence="1" id="KW-1133">Transmembrane helix</keyword>
<reference evidence="2 3" key="1">
    <citation type="submission" date="2022-12" db="EMBL/GenBank/DDBJ databases">
        <title>Genome Sequence of Deinococcus aquaticus Type Strain PB314.</title>
        <authorList>
            <person name="Albert C."/>
            <person name="Hill J."/>
            <person name="Boren L."/>
            <person name="Scholz-Ng S."/>
            <person name="Fatema N."/>
            <person name="Grosso R."/>
            <person name="Soboslay E."/>
            <person name="Tuohy J."/>
        </authorList>
    </citation>
    <scope>NUCLEOTIDE SEQUENCE [LARGE SCALE GENOMIC DNA]</scope>
    <source>
        <strain evidence="2 3">PB-314</strain>
        <plasmid evidence="2 3">pDATS01</plasmid>
    </source>
</reference>
<evidence type="ECO:0000256" key="1">
    <source>
        <dbReference type="SAM" id="Phobius"/>
    </source>
</evidence>
<keyword evidence="1" id="KW-0812">Transmembrane</keyword>
<feature type="transmembrane region" description="Helical" evidence="1">
    <location>
        <begin position="6"/>
        <end position="29"/>
    </location>
</feature>
<gene>
    <name evidence="2" type="ORF">M8445_15145</name>
</gene>
<evidence type="ECO:0000313" key="2">
    <source>
        <dbReference type="EMBL" id="WDA60352.1"/>
    </source>
</evidence>
<evidence type="ECO:0000313" key="3">
    <source>
        <dbReference type="Proteomes" id="UP001217044"/>
    </source>
</evidence>
<keyword evidence="3" id="KW-1185">Reference proteome</keyword>
<accession>A0ABY7V841</accession>
<dbReference type="RefSeq" id="WP_273991131.1">
    <property type="nucleotide sequence ID" value="NZ_BAABQT010000008.1"/>
</dbReference>